<dbReference type="EMBL" id="OX459124">
    <property type="protein sequence ID" value="CAI9112983.1"/>
    <property type="molecule type" value="Genomic_DNA"/>
</dbReference>
<feature type="signal peptide" evidence="15">
    <location>
        <begin position="1"/>
        <end position="24"/>
    </location>
</feature>
<dbReference type="CDD" id="cd23509">
    <property type="entry name" value="Gnk2-like"/>
    <property type="match status" value="1"/>
</dbReference>
<reference evidence="17" key="1">
    <citation type="submission" date="2023-03" db="EMBL/GenBank/DDBJ databases">
        <authorList>
            <person name="Julca I."/>
        </authorList>
    </citation>
    <scope>NUCLEOTIDE SEQUENCE</scope>
</reference>
<evidence type="ECO:0000256" key="5">
    <source>
        <dbReference type="ARBA" id="ARBA00022729"/>
    </source>
</evidence>
<evidence type="ECO:0000313" key="17">
    <source>
        <dbReference type="EMBL" id="CAI9112983.1"/>
    </source>
</evidence>
<evidence type="ECO:0000256" key="7">
    <source>
        <dbReference type="ARBA" id="ARBA00022737"/>
    </source>
</evidence>
<keyword evidence="11" id="KW-0465">Mannose-binding</keyword>
<dbReference type="Pfam" id="PF01657">
    <property type="entry name" value="Stress-antifung"/>
    <property type="match status" value="1"/>
</dbReference>
<keyword evidence="12" id="KW-1015">Disulfide bond</keyword>
<evidence type="ECO:0000256" key="3">
    <source>
        <dbReference type="ARBA" id="ARBA00022577"/>
    </source>
</evidence>
<keyword evidence="4" id="KW-0945">Host-virus interaction</keyword>
<evidence type="ECO:0000256" key="8">
    <source>
        <dbReference type="ARBA" id="ARBA00022821"/>
    </source>
</evidence>
<dbReference type="GO" id="GO:0009506">
    <property type="term" value="C:plasmodesma"/>
    <property type="evidence" value="ECO:0007669"/>
    <property type="project" value="UniProtKB-SubCell"/>
</dbReference>
<evidence type="ECO:0000256" key="14">
    <source>
        <dbReference type="ARBA" id="ARBA00038393"/>
    </source>
</evidence>
<evidence type="ECO:0000256" key="9">
    <source>
        <dbReference type="ARBA" id="ARBA00022949"/>
    </source>
</evidence>
<keyword evidence="2" id="KW-0929">Antimicrobial</keyword>
<keyword evidence="9" id="KW-0965">Cell junction</keyword>
<name>A0AAV1E205_OLDCO</name>
<dbReference type="GO" id="GO:0031640">
    <property type="term" value="P:killing of cells of another organism"/>
    <property type="evidence" value="ECO:0007669"/>
    <property type="project" value="UniProtKB-KW"/>
</dbReference>
<dbReference type="AlphaFoldDB" id="A0AAV1E205"/>
<dbReference type="GO" id="GO:0005537">
    <property type="term" value="F:D-mannose binding"/>
    <property type="evidence" value="ECO:0007669"/>
    <property type="project" value="UniProtKB-KW"/>
</dbReference>
<comment type="subcellular location">
    <subcellularLocation>
        <location evidence="13">Cell junction</location>
        <location evidence="13">Plasmodesma</location>
    </subcellularLocation>
    <subcellularLocation>
        <location evidence="1">Cell membrane</location>
        <topology evidence="1">Single-pass type I membrane protein</topology>
    </subcellularLocation>
</comment>
<organism evidence="17 18">
    <name type="scientific">Oldenlandia corymbosa var. corymbosa</name>
    <dbReference type="NCBI Taxonomy" id="529605"/>
    <lineage>
        <taxon>Eukaryota</taxon>
        <taxon>Viridiplantae</taxon>
        <taxon>Streptophyta</taxon>
        <taxon>Embryophyta</taxon>
        <taxon>Tracheophyta</taxon>
        <taxon>Spermatophyta</taxon>
        <taxon>Magnoliopsida</taxon>
        <taxon>eudicotyledons</taxon>
        <taxon>Gunneridae</taxon>
        <taxon>Pentapetalae</taxon>
        <taxon>asterids</taxon>
        <taxon>lamiids</taxon>
        <taxon>Gentianales</taxon>
        <taxon>Rubiaceae</taxon>
        <taxon>Rubioideae</taxon>
        <taxon>Spermacoceae</taxon>
        <taxon>Hedyotis-Oldenlandia complex</taxon>
        <taxon>Oldenlandia</taxon>
    </lineage>
</organism>
<evidence type="ECO:0000256" key="6">
    <source>
        <dbReference type="ARBA" id="ARBA00022734"/>
    </source>
</evidence>
<evidence type="ECO:0000256" key="15">
    <source>
        <dbReference type="SAM" id="SignalP"/>
    </source>
</evidence>
<dbReference type="Gene3D" id="3.30.430.20">
    <property type="entry name" value="Gnk2 domain, C-X8-C-X2-C motif"/>
    <property type="match status" value="1"/>
</dbReference>
<keyword evidence="6" id="KW-0430">Lectin</keyword>
<keyword evidence="5 15" id="KW-0732">Signal</keyword>
<comment type="similarity">
    <text evidence="14">Belongs to the cysteine-rich repeat secretory protein family. Plasmodesmata-located proteins (PDLD) subfamily.</text>
</comment>
<keyword evidence="18" id="KW-1185">Reference proteome</keyword>
<gene>
    <name evidence="17" type="ORF">OLC1_LOCUS20075</name>
</gene>
<evidence type="ECO:0000256" key="11">
    <source>
        <dbReference type="ARBA" id="ARBA00023035"/>
    </source>
</evidence>
<sequence>MKLVAMQLLGLWLCFLISSVNVSGKPNTVVTFFQCSPDTYPDGDPYGVAVNQALYNVANKAEIGSVYSTVITSNNGIPVIASGGCNDNANLTETECRTCLDAATEDMFSRCYKHMGSAVKLVDCLMDYAPV</sequence>
<dbReference type="Proteomes" id="UP001161247">
    <property type="component" value="Chromosome 7"/>
</dbReference>
<evidence type="ECO:0000256" key="12">
    <source>
        <dbReference type="ARBA" id="ARBA00023157"/>
    </source>
</evidence>
<accession>A0AAV1E205</accession>
<evidence type="ECO:0000313" key="18">
    <source>
        <dbReference type="Proteomes" id="UP001161247"/>
    </source>
</evidence>
<dbReference type="GO" id="GO:0042742">
    <property type="term" value="P:defense response to bacterium"/>
    <property type="evidence" value="ECO:0007669"/>
    <property type="project" value="UniProtKB-KW"/>
</dbReference>
<dbReference type="PANTHER" id="PTHR32080">
    <property type="entry name" value="ANTIFUNGAL PROTEIN GINKBILOBIN-2-LIKE"/>
    <property type="match status" value="1"/>
</dbReference>
<evidence type="ECO:0000256" key="13">
    <source>
        <dbReference type="ARBA" id="ARBA00024184"/>
    </source>
</evidence>
<keyword evidence="10" id="KW-0044">Antibiotic</keyword>
<dbReference type="GO" id="GO:0050832">
    <property type="term" value="P:defense response to fungus"/>
    <property type="evidence" value="ECO:0007669"/>
    <property type="project" value="UniProtKB-KW"/>
</dbReference>
<evidence type="ECO:0000256" key="2">
    <source>
        <dbReference type="ARBA" id="ARBA00022529"/>
    </source>
</evidence>
<feature type="domain" description="Gnk2-homologous" evidence="16">
    <location>
        <begin position="28"/>
        <end position="131"/>
    </location>
</feature>
<keyword evidence="3" id="KW-0295">Fungicide</keyword>
<dbReference type="PROSITE" id="PS51473">
    <property type="entry name" value="GNK2"/>
    <property type="match status" value="1"/>
</dbReference>
<dbReference type="PANTHER" id="PTHR32080:SF54">
    <property type="entry name" value="GNK2-HOMOLOGOUS DOMAIN-CONTAINING PROTEIN"/>
    <property type="match status" value="1"/>
</dbReference>
<dbReference type="GO" id="GO:0005886">
    <property type="term" value="C:plasma membrane"/>
    <property type="evidence" value="ECO:0007669"/>
    <property type="project" value="UniProtKB-SubCell"/>
</dbReference>
<proteinExistence type="inferred from homology"/>
<evidence type="ECO:0000256" key="4">
    <source>
        <dbReference type="ARBA" id="ARBA00022581"/>
    </source>
</evidence>
<dbReference type="InterPro" id="IPR051378">
    <property type="entry name" value="Cell2Cell_Antifungal"/>
</dbReference>
<evidence type="ECO:0000259" key="16">
    <source>
        <dbReference type="PROSITE" id="PS51473"/>
    </source>
</evidence>
<dbReference type="InterPro" id="IPR002902">
    <property type="entry name" value="GNK2"/>
</dbReference>
<evidence type="ECO:0000256" key="1">
    <source>
        <dbReference type="ARBA" id="ARBA00004251"/>
    </source>
</evidence>
<keyword evidence="7" id="KW-0677">Repeat</keyword>
<protein>
    <submittedName>
        <fullName evidence="17">OLC1v1013499C1</fullName>
    </submittedName>
</protein>
<feature type="chain" id="PRO_5043572613" evidence="15">
    <location>
        <begin position="25"/>
        <end position="131"/>
    </location>
</feature>
<keyword evidence="8" id="KW-0611">Plant defense</keyword>
<dbReference type="InterPro" id="IPR038408">
    <property type="entry name" value="GNK2_sf"/>
</dbReference>
<evidence type="ECO:0000256" key="10">
    <source>
        <dbReference type="ARBA" id="ARBA00023022"/>
    </source>
</evidence>